<keyword evidence="5" id="KW-1185">Reference proteome</keyword>
<feature type="domain" description="SLH" evidence="3">
    <location>
        <begin position="660"/>
        <end position="714"/>
    </location>
</feature>
<evidence type="ECO:0000256" key="1">
    <source>
        <dbReference type="SAM" id="MobiDB-lite"/>
    </source>
</evidence>
<dbReference type="Pfam" id="PF00395">
    <property type="entry name" value="SLH"/>
    <property type="match status" value="3"/>
</dbReference>
<dbReference type="AlphaFoldDB" id="A0A6C0P554"/>
<dbReference type="Gene3D" id="2.40.10.480">
    <property type="match status" value="1"/>
</dbReference>
<feature type="signal peptide" evidence="2">
    <location>
        <begin position="1"/>
        <end position="24"/>
    </location>
</feature>
<dbReference type="InterPro" id="IPR051465">
    <property type="entry name" value="Cell_Envelope_Struct_Comp"/>
</dbReference>
<organism evidence="4 5">
    <name type="scientific">Paenibacillus rhizovicinus</name>
    <dbReference type="NCBI Taxonomy" id="2704463"/>
    <lineage>
        <taxon>Bacteria</taxon>
        <taxon>Bacillati</taxon>
        <taxon>Bacillota</taxon>
        <taxon>Bacilli</taxon>
        <taxon>Bacillales</taxon>
        <taxon>Paenibacillaceae</taxon>
        <taxon>Paenibacillus</taxon>
    </lineage>
</organism>
<evidence type="ECO:0000313" key="5">
    <source>
        <dbReference type="Proteomes" id="UP000479114"/>
    </source>
</evidence>
<dbReference type="InterPro" id="IPR001119">
    <property type="entry name" value="SLH_dom"/>
</dbReference>
<name>A0A6C0P554_9BACL</name>
<evidence type="ECO:0000313" key="4">
    <source>
        <dbReference type="EMBL" id="QHW31782.1"/>
    </source>
</evidence>
<dbReference type="Proteomes" id="UP000479114">
    <property type="component" value="Chromosome"/>
</dbReference>
<dbReference type="PROSITE" id="PS51272">
    <property type="entry name" value="SLH"/>
    <property type="match status" value="3"/>
</dbReference>
<dbReference type="InterPro" id="IPR008964">
    <property type="entry name" value="Invasin/intimin_cell_adhesion"/>
</dbReference>
<feature type="domain" description="SLH" evidence="3">
    <location>
        <begin position="596"/>
        <end position="659"/>
    </location>
</feature>
<feature type="chain" id="PRO_5038647319" evidence="2">
    <location>
        <begin position="25"/>
        <end position="714"/>
    </location>
</feature>
<feature type="domain" description="SLH" evidence="3">
    <location>
        <begin position="535"/>
        <end position="595"/>
    </location>
</feature>
<gene>
    <name evidence="4" type="ORF">GZH47_13660</name>
</gene>
<dbReference type="Pfam" id="PF13360">
    <property type="entry name" value="PQQ_2"/>
    <property type="match status" value="1"/>
</dbReference>
<dbReference type="SUPFAM" id="SSF49373">
    <property type="entry name" value="Invasin/intimin cell-adhesion fragments"/>
    <property type="match status" value="1"/>
</dbReference>
<dbReference type="Pfam" id="PF02368">
    <property type="entry name" value="Big_2"/>
    <property type="match status" value="1"/>
</dbReference>
<dbReference type="InterPro" id="IPR002372">
    <property type="entry name" value="PQQ_rpt_dom"/>
</dbReference>
<keyword evidence="2" id="KW-0732">Signal</keyword>
<proteinExistence type="predicted"/>
<accession>A0A6C0P554</accession>
<dbReference type="RefSeq" id="WP_162640588.1">
    <property type="nucleotide sequence ID" value="NZ_CP048286.1"/>
</dbReference>
<dbReference type="PANTHER" id="PTHR43308:SF5">
    <property type="entry name" value="S-LAYER PROTEIN _ PEPTIDOGLYCAN ENDO-BETA-N-ACETYLGLUCOSAMINIDASE"/>
    <property type="match status" value="1"/>
</dbReference>
<feature type="region of interest" description="Disordered" evidence="1">
    <location>
        <begin position="507"/>
        <end position="536"/>
    </location>
</feature>
<dbReference type="PANTHER" id="PTHR43308">
    <property type="entry name" value="OUTER MEMBRANE PROTEIN ALPHA-RELATED"/>
    <property type="match status" value="1"/>
</dbReference>
<reference evidence="4 5" key="1">
    <citation type="submission" date="2020-02" db="EMBL/GenBank/DDBJ databases">
        <title>Paenibacillus sp. nov., isolated from rhizosphere soil of tomato.</title>
        <authorList>
            <person name="Weon H.-Y."/>
            <person name="Lee S.A."/>
        </authorList>
    </citation>
    <scope>NUCLEOTIDE SEQUENCE [LARGE SCALE GENOMIC DNA]</scope>
    <source>
        <strain evidence="4 5">14171R-81</strain>
    </source>
</reference>
<dbReference type="Gene3D" id="2.40.128.630">
    <property type="match status" value="1"/>
</dbReference>
<dbReference type="EMBL" id="CP048286">
    <property type="protein sequence ID" value="QHW31782.1"/>
    <property type="molecule type" value="Genomic_DNA"/>
</dbReference>
<dbReference type="SUPFAM" id="SSF50998">
    <property type="entry name" value="Quinoprotein alcohol dehydrogenase-like"/>
    <property type="match status" value="1"/>
</dbReference>
<dbReference type="InterPro" id="IPR018391">
    <property type="entry name" value="PQQ_b-propeller_rpt"/>
</dbReference>
<sequence length="714" mass="74150">MRMGSNRRRWKAFALTAISMVVFASGLPDSRTFALSGVVDIPGIDITGPVTPIKTIPDVVTPIVQTHPLRWKLILGNYVGTPAIAKDGTIYAAVHNGTSTSSDTDYIAAVTPYGTLKWSWKAPQSNDPGPLSGITPAIGPDGTIYVRTKHQLYAIDANGRTKWSFQEDLPSATAFGADGTVYVGNNSSIIYALSPGGGQVKWKYVGNSLYSVVAGTNGDLYGMELHAAGGGRSVLALSSSGTKKWSYSLGTNDLGSLRLAPDGSVLAFTYNKLFSIKPSGALKWEFNAAAPYDNFAQSTDGGMYLKGWVSETAPHSRVFAVSADGKKKWEWSVDASDPVVYGSASTDLNLKLGSGADGSLYATEYNYLYAVSSAGKKLWKYKEPEKRSLETPVASPDGTVIVVGGSDFGAAVQNSALLAIGTVPAEGVMLQQPSLSLETGKSAALKATVTPAAAVEKSVRWQSSNPAVAEVNAGGQVTGRSPGTAVITVTTVEGEYTASCTVTITAGSTTPGTTTPGTTAPGTTTPGTTTPGTTTPATPFTDIAGNWASADIAKAYESGITKGYTDGTFKPNASITRSEFTVMLMKGLKVSGDNTPLTFKDAGKIEAWAAPSVAAAVKLGIISGYSDGTFKPQANITHAEMIAMVVKASGLPTTADAATSYADDALVPAWAREAIAVAGKYSLLGGLQDNRFQPSAKATRAEAAAAIVRMLAIP</sequence>
<dbReference type="SMART" id="SM00564">
    <property type="entry name" value="PQQ"/>
    <property type="match status" value="6"/>
</dbReference>
<evidence type="ECO:0000259" key="3">
    <source>
        <dbReference type="PROSITE" id="PS51272"/>
    </source>
</evidence>
<dbReference type="InterPro" id="IPR003343">
    <property type="entry name" value="Big_2"/>
</dbReference>
<dbReference type="SMART" id="SM00635">
    <property type="entry name" value="BID_2"/>
    <property type="match status" value="1"/>
</dbReference>
<dbReference type="InterPro" id="IPR011047">
    <property type="entry name" value="Quinoprotein_ADH-like_sf"/>
</dbReference>
<protein>
    <submittedName>
        <fullName evidence="4">PQQ-binding-like beta-propeller repeat protein</fullName>
    </submittedName>
</protein>
<dbReference type="KEGG" id="prz:GZH47_13660"/>
<dbReference type="Gene3D" id="2.80.10.50">
    <property type="match status" value="1"/>
</dbReference>
<dbReference type="Gene3D" id="2.60.40.1080">
    <property type="match status" value="1"/>
</dbReference>
<evidence type="ECO:0000256" key="2">
    <source>
        <dbReference type="SAM" id="SignalP"/>
    </source>
</evidence>